<dbReference type="Pfam" id="PF06985">
    <property type="entry name" value="HET"/>
    <property type="match status" value="1"/>
</dbReference>
<feature type="transmembrane region" description="Helical" evidence="1">
    <location>
        <begin position="36"/>
        <end position="60"/>
    </location>
</feature>
<evidence type="ECO:0000313" key="3">
    <source>
        <dbReference type="EMBL" id="KAG4416950.1"/>
    </source>
</evidence>
<dbReference type="EMBL" id="JAFJYH010000169">
    <property type="protein sequence ID" value="KAG4416950.1"/>
    <property type="molecule type" value="Genomic_DNA"/>
</dbReference>
<dbReference type="OrthoDB" id="5416609at2759"/>
<dbReference type="InterPro" id="IPR010730">
    <property type="entry name" value="HET"/>
</dbReference>
<dbReference type="AlphaFoldDB" id="A0A8H7W4J2"/>
<organism evidence="3 4">
    <name type="scientific">Cadophora malorum</name>
    <dbReference type="NCBI Taxonomy" id="108018"/>
    <lineage>
        <taxon>Eukaryota</taxon>
        <taxon>Fungi</taxon>
        <taxon>Dikarya</taxon>
        <taxon>Ascomycota</taxon>
        <taxon>Pezizomycotina</taxon>
        <taxon>Leotiomycetes</taxon>
        <taxon>Helotiales</taxon>
        <taxon>Ploettnerulaceae</taxon>
        <taxon>Cadophora</taxon>
    </lineage>
</organism>
<feature type="domain" description="Heterokaryon incompatibility" evidence="2">
    <location>
        <begin position="163"/>
        <end position="314"/>
    </location>
</feature>
<evidence type="ECO:0000256" key="1">
    <source>
        <dbReference type="SAM" id="Phobius"/>
    </source>
</evidence>
<feature type="transmembrane region" description="Helical" evidence="1">
    <location>
        <begin position="12"/>
        <end position="30"/>
    </location>
</feature>
<protein>
    <recommendedName>
        <fullName evidence="2">Heterokaryon incompatibility domain-containing protein</fullName>
    </recommendedName>
</protein>
<accession>A0A8H7W4J2</accession>
<keyword evidence="4" id="KW-1185">Reference proteome</keyword>
<reference evidence="3" key="1">
    <citation type="submission" date="2021-02" db="EMBL/GenBank/DDBJ databases">
        <title>Genome sequence Cadophora malorum strain M34.</title>
        <authorList>
            <person name="Stefanovic E."/>
            <person name="Vu D."/>
            <person name="Scully C."/>
            <person name="Dijksterhuis J."/>
            <person name="Roader J."/>
            <person name="Houbraken J."/>
        </authorList>
    </citation>
    <scope>NUCLEOTIDE SEQUENCE</scope>
    <source>
        <strain evidence="3">M34</strain>
    </source>
</reference>
<gene>
    <name evidence="3" type="ORF">IFR04_009894</name>
</gene>
<name>A0A8H7W4J2_9HELO</name>
<evidence type="ECO:0000259" key="2">
    <source>
        <dbReference type="Pfam" id="PF06985"/>
    </source>
</evidence>
<comment type="caution">
    <text evidence="3">The sequence shown here is derived from an EMBL/GenBank/DDBJ whole genome shotgun (WGS) entry which is preliminary data.</text>
</comment>
<dbReference type="PANTHER" id="PTHR24148">
    <property type="entry name" value="ANKYRIN REPEAT DOMAIN-CONTAINING PROTEIN 39 HOMOLOG-RELATED"/>
    <property type="match status" value="1"/>
</dbReference>
<evidence type="ECO:0000313" key="4">
    <source>
        <dbReference type="Proteomes" id="UP000664132"/>
    </source>
</evidence>
<sequence>MSYRDGRSRSVSRTILQLLLFPIKACLVILEFGIRLFLVCCFMVLVFGLSPISYLVLGCLRYLQNITGLKIPGFPPAPVDGFRGFYKPFFSPDLPVVDPTHLPDTRLPQVRPNISLGYEYEPLNTAEEESFHIRVLELLPASDLCDPVQFKLHIVSFNATLDYEALSYCWGESLDSTLIYHDDRVFHARINMVQALQRFRLDDRSRFLWVDAICIDQSSSAEKNHQVSKMDQIYQRSKCTLIWLGCGDSRTVRGLECVQILLNIKEHLEKNDPENISPQALTKYKIASMDNPIMRAFLTLQSNPWFTRVWIIQEVAMASQATITLGASTVKWMDFFNARDIAVKIGILKMAVDDVCNGTFSISMARYIIENRHMLGTEEQALLPLLLRHRKFGATDPRDKVFGLYGLLPPSKYCHPLLLRPNYDSSIVELYSKVAKCILDQEQNLNILGVPRSSSPATTAFLDKALKIPGWAFSDPPRLPSWAPTWYTDDDTIPLRSELLYYEKSTFQASASTTYETRLSPDHAYLGVDGHSICEISTLGPIWPANIKIQHLLEDTTLTSWDVAFTHQKMQITYADQQLFTLNSWKKLALPNPKQKYPFSDETYFDAFWQTILAGHIPEEKGEEYYRHSFFAWQHDMRRFERFRKFWDFVPIFAVSLLRVHQIFILSVLLWPFERLSKLVLQCLTPNPDGLAFLSGTMLAVGRRMARTQEGHLALVPGDTEVGDRVFLLKGGRVPVVLRRREGGRLLARRMCMVL</sequence>
<keyword evidence="1" id="KW-0812">Transmembrane</keyword>
<dbReference type="InterPro" id="IPR052895">
    <property type="entry name" value="HetReg/Transcr_Mod"/>
</dbReference>
<keyword evidence="1" id="KW-0472">Membrane</keyword>
<dbReference type="PANTHER" id="PTHR24148:SF64">
    <property type="entry name" value="HETEROKARYON INCOMPATIBILITY DOMAIN-CONTAINING PROTEIN"/>
    <property type="match status" value="1"/>
</dbReference>
<dbReference type="Proteomes" id="UP000664132">
    <property type="component" value="Unassembled WGS sequence"/>
</dbReference>
<keyword evidence="1" id="KW-1133">Transmembrane helix</keyword>
<proteinExistence type="predicted"/>